<dbReference type="Proteomes" id="UP000276776">
    <property type="component" value="Unassembled WGS sequence"/>
</dbReference>
<name>A0A0N5CRU8_THECL</name>
<reference evidence="4" key="1">
    <citation type="submission" date="2017-02" db="UniProtKB">
        <authorList>
            <consortium name="WormBaseParasite"/>
        </authorList>
    </citation>
    <scope>IDENTIFICATION</scope>
</reference>
<evidence type="ECO:0000256" key="1">
    <source>
        <dbReference type="SAM" id="MobiDB-lite"/>
    </source>
</evidence>
<evidence type="ECO:0000313" key="2">
    <source>
        <dbReference type="EMBL" id="VDM99171.1"/>
    </source>
</evidence>
<keyword evidence="3" id="KW-1185">Reference proteome</keyword>
<accession>A0A0N5CRU8</accession>
<protein>
    <submittedName>
        <fullName evidence="4">Ovule protein</fullName>
    </submittedName>
</protein>
<evidence type="ECO:0000313" key="3">
    <source>
        <dbReference type="Proteomes" id="UP000276776"/>
    </source>
</evidence>
<feature type="region of interest" description="Disordered" evidence="1">
    <location>
        <begin position="1"/>
        <end position="28"/>
    </location>
</feature>
<dbReference type="WBParaSite" id="TCLT_0000294801-mRNA-1">
    <property type="protein sequence ID" value="TCLT_0000294801-mRNA-1"/>
    <property type="gene ID" value="TCLT_0000294801"/>
</dbReference>
<reference evidence="2 3" key="2">
    <citation type="submission" date="2018-11" db="EMBL/GenBank/DDBJ databases">
        <authorList>
            <consortium name="Pathogen Informatics"/>
        </authorList>
    </citation>
    <scope>NUCLEOTIDE SEQUENCE [LARGE SCALE GENOMIC DNA]</scope>
</reference>
<organism evidence="4">
    <name type="scientific">Thelazia callipaeda</name>
    <name type="common">Oriental eyeworm</name>
    <name type="synonym">Parasitic nematode</name>
    <dbReference type="NCBI Taxonomy" id="103827"/>
    <lineage>
        <taxon>Eukaryota</taxon>
        <taxon>Metazoa</taxon>
        <taxon>Ecdysozoa</taxon>
        <taxon>Nematoda</taxon>
        <taxon>Chromadorea</taxon>
        <taxon>Rhabditida</taxon>
        <taxon>Spirurina</taxon>
        <taxon>Spiruromorpha</taxon>
        <taxon>Thelazioidea</taxon>
        <taxon>Thelaziidae</taxon>
        <taxon>Thelazia</taxon>
    </lineage>
</organism>
<dbReference type="AlphaFoldDB" id="A0A0N5CRU8"/>
<evidence type="ECO:0000313" key="4">
    <source>
        <dbReference type="WBParaSite" id="TCLT_0000294801-mRNA-1"/>
    </source>
</evidence>
<dbReference type="EMBL" id="UYYF01000827">
    <property type="protein sequence ID" value="VDM99171.1"/>
    <property type="molecule type" value="Genomic_DNA"/>
</dbReference>
<gene>
    <name evidence="2" type="ORF">TCLT_LOCUS2949</name>
</gene>
<sequence length="93" mass="10417">MFQFPADKNSTSSNNFETSLRREDSSDLPRCNTQIFSNKSRNKVFASTTLHPMLNAKAEQFTLRKSPKVAKVHGLIQQMTASNTAGSVYFNIS</sequence>
<feature type="compositionally biased region" description="Polar residues" evidence="1">
    <location>
        <begin position="8"/>
        <end position="18"/>
    </location>
</feature>
<proteinExistence type="predicted"/>